<reference evidence="2" key="1">
    <citation type="submission" date="2014-12" db="EMBL/GenBank/DDBJ databases">
        <title>Genome Sequence of Valsa Canker Pathogens Uncovers a Specific Adaption of Colonization on Woody Bark.</title>
        <authorList>
            <person name="Yin Z."/>
            <person name="Liu H."/>
            <person name="Gao X."/>
            <person name="Li Z."/>
            <person name="Song N."/>
            <person name="Ke X."/>
            <person name="Dai Q."/>
            <person name="Wu Y."/>
            <person name="Sun Y."/>
            <person name="Xu J.-R."/>
            <person name="Kang Z.K."/>
            <person name="Wang L."/>
            <person name="Huang L."/>
        </authorList>
    </citation>
    <scope>NUCLEOTIDE SEQUENCE [LARGE SCALE GENOMIC DNA]</scope>
    <source>
        <strain evidence="2">SXYL134</strain>
    </source>
</reference>
<organism evidence="1 2">
    <name type="scientific">Cytospora mali</name>
    <name type="common">Apple Valsa canker fungus</name>
    <name type="synonym">Valsa mali</name>
    <dbReference type="NCBI Taxonomy" id="578113"/>
    <lineage>
        <taxon>Eukaryota</taxon>
        <taxon>Fungi</taxon>
        <taxon>Dikarya</taxon>
        <taxon>Ascomycota</taxon>
        <taxon>Pezizomycotina</taxon>
        <taxon>Sordariomycetes</taxon>
        <taxon>Sordariomycetidae</taxon>
        <taxon>Diaporthales</taxon>
        <taxon>Cytosporaceae</taxon>
        <taxon>Cytospora</taxon>
    </lineage>
</organism>
<dbReference type="EMBL" id="KN714745">
    <property type="protein sequence ID" value="KUI60194.1"/>
    <property type="molecule type" value="Genomic_DNA"/>
</dbReference>
<accession>A0A194V8H7</accession>
<evidence type="ECO:0000313" key="2">
    <source>
        <dbReference type="Proteomes" id="UP000078576"/>
    </source>
</evidence>
<dbReference type="Proteomes" id="UP000078576">
    <property type="component" value="Unassembled WGS sequence"/>
</dbReference>
<name>A0A194V8H7_CYTMA</name>
<dbReference type="AlphaFoldDB" id="A0A194V8H7"/>
<proteinExistence type="predicted"/>
<protein>
    <submittedName>
        <fullName evidence="1">Uncharacterized protein</fullName>
    </submittedName>
</protein>
<gene>
    <name evidence="1" type="ORF">VP1G_11099</name>
</gene>
<keyword evidence="2" id="KW-1185">Reference proteome</keyword>
<evidence type="ECO:0000313" key="1">
    <source>
        <dbReference type="EMBL" id="KUI60194.1"/>
    </source>
</evidence>
<sequence length="74" mass="8630">MVLDNPGPLPHHFCAVEAQEKKRKKRKLEEVEAHKAPAAVVEKRIHDAQRRILKRHKQMQEMASSSVLREQKAR</sequence>